<dbReference type="SUPFAM" id="SSF46894">
    <property type="entry name" value="C-terminal effector domain of the bipartite response regulators"/>
    <property type="match status" value="1"/>
</dbReference>
<sequence length="902" mass="98748">MELRLLGAVSAHVGGDVVALGPRQQRLVLGLLAWEVNRPVAVERLVDLVWPEGPPRSAPHAVKVAVSNLRAILADDGDMTIATESAGYVLRADPMRIDANRFLDGVARARLAPNDVAKLGLLDRALELWRGPALAEAAQETRERLCGGLEETRLVAIEDRVDARLRLGQHNEVLGELTTLVEDHPTRERLVGQLMLALHRAGQSTKALELARKTRARLADELGIDPGAELQRLEVAVLRNDPTLDPLPPREPEEALPAHRTRLIGRDRDVADVVERVGKTRLVTLTGPGGVGKTRLALAAARELETSFADGVTVVPLAPVRDPSLVLPTIATSLAIKDLTGVSLRTTVQTYLRDRNPLLLLDNLEHLLDAGPDISWLLDAAPRLTVLATSRAPLRLGGEQLRPVQSLDRHAAVELFTERAQQAGAADDLDAETVDAICERVDRLPLAIELAAARTRLLSPKALLEQLSYSHDLLADGARDLPARHQALSATIAWSYDLLTADEQAMLRATSVFAGGWTAPAAAEVADLDLTTTLRLLGALLDASLIVRDGDHRFTILETVRGFALATGNLDQLRERHAAYVEGFMRQARYGVDGSDQRAWFVRLTAEQDNLRVAMRRLLDRGQFTRCAAILDFHPLWLVGGSFREYQQWAREILADSDQAGVLAHYAYTVTGRDLAEVARLTDDAVARARLGGDPEVLASALCRRAHIGIWSEDYALSHATFTEAETVLRHLDWPSTHGGVRALRANMDFQLGRREQAERELIALEAERRRAGAPWDLGVILFWRAVILTWRAEWAAAEPMIREAVMILEPVGAPLIMVHGLIYLTAIAARRRDPARAARLGGAVAPLADQFSPGMISRSVTRMFTSGLATARDALGAQSYDTLFAEGRAMNWRQTVELALS</sequence>
<dbReference type="CDD" id="cd15831">
    <property type="entry name" value="BTAD"/>
    <property type="match status" value="1"/>
</dbReference>
<evidence type="ECO:0000256" key="4">
    <source>
        <dbReference type="SAM" id="Coils"/>
    </source>
</evidence>
<dbReference type="InterPro" id="IPR003593">
    <property type="entry name" value="AAA+_ATPase"/>
</dbReference>
<dbReference type="PANTHER" id="PTHR47691">
    <property type="entry name" value="REGULATOR-RELATED"/>
    <property type="match status" value="1"/>
</dbReference>
<dbReference type="InterPro" id="IPR005158">
    <property type="entry name" value="BTAD"/>
</dbReference>
<dbReference type="InterPro" id="IPR027417">
    <property type="entry name" value="P-loop_NTPase"/>
</dbReference>
<gene>
    <name evidence="6" type="ORF">ACFFH7_28020</name>
</gene>
<dbReference type="InterPro" id="IPR001867">
    <property type="entry name" value="OmpR/PhoB-type_DNA-bd"/>
</dbReference>
<dbReference type="Pfam" id="PF13401">
    <property type="entry name" value="AAA_22"/>
    <property type="match status" value="1"/>
</dbReference>
<dbReference type="PRINTS" id="PR00364">
    <property type="entry name" value="DISEASERSIST"/>
</dbReference>
<dbReference type="SMART" id="SM00862">
    <property type="entry name" value="Trans_reg_C"/>
    <property type="match status" value="1"/>
</dbReference>
<reference evidence="6 7" key="1">
    <citation type="submission" date="2024-09" db="EMBL/GenBank/DDBJ databases">
        <authorList>
            <person name="Sun Q."/>
            <person name="Mori K."/>
        </authorList>
    </citation>
    <scope>NUCLEOTIDE SEQUENCE [LARGE SCALE GENOMIC DNA]</scope>
    <source>
        <strain evidence="6 7">TBRC 1432</strain>
    </source>
</reference>
<dbReference type="SMART" id="SM01043">
    <property type="entry name" value="BTAD"/>
    <property type="match status" value="1"/>
</dbReference>
<evidence type="ECO:0000259" key="5">
    <source>
        <dbReference type="PROSITE" id="PS51755"/>
    </source>
</evidence>
<proteinExistence type="inferred from homology"/>
<dbReference type="SUPFAM" id="SSF48452">
    <property type="entry name" value="TPR-like"/>
    <property type="match status" value="1"/>
</dbReference>
<protein>
    <submittedName>
        <fullName evidence="6">BTAD domain-containing putative transcriptional regulator</fullName>
    </submittedName>
</protein>
<dbReference type="Gene3D" id="3.40.50.300">
    <property type="entry name" value="P-loop containing nucleotide triphosphate hydrolases"/>
    <property type="match status" value="1"/>
</dbReference>
<comment type="caution">
    <text evidence="6">The sequence shown here is derived from an EMBL/GenBank/DDBJ whole genome shotgun (WGS) entry which is preliminary data.</text>
</comment>
<evidence type="ECO:0000313" key="6">
    <source>
        <dbReference type="EMBL" id="MFC0545387.1"/>
    </source>
</evidence>
<dbReference type="Pfam" id="PF00486">
    <property type="entry name" value="Trans_reg_C"/>
    <property type="match status" value="1"/>
</dbReference>
<feature type="DNA-binding region" description="OmpR/PhoB-type" evidence="3">
    <location>
        <begin position="1"/>
        <end position="92"/>
    </location>
</feature>
<keyword evidence="2 3" id="KW-0238">DNA-binding</keyword>
<dbReference type="Pfam" id="PF03704">
    <property type="entry name" value="BTAD"/>
    <property type="match status" value="1"/>
</dbReference>
<dbReference type="Gene3D" id="1.25.40.10">
    <property type="entry name" value="Tetratricopeptide repeat domain"/>
    <property type="match status" value="1"/>
</dbReference>
<dbReference type="PANTHER" id="PTHR47691:SF3">
    <property type="entry name" value="HTH-TYPE TRANSCRIPTIONAL REGULATOR RV0890C-RELATED"/>
    <property type="match status" value="1"/>
</dbReference>
<evidence type="ECO:0000256" key="2">
    <source>
        <dbReference type="ARBA" id="ARBA00023125"/>
    </source>
</evidence>
<dbReference type="SMART" id="SM00382">
    <property type="entry name" value="AAA"/>
    <property type="match status" value="1"/>
</dbReference>
<evidence type="ECO:0000256" key="3">
    <source>
        <dbReference type="PROSITE-ProRule" id="PRU01091"/>
    </source>
</evidence>
<evidence type="ECO:0000313" key="7">
    <source>
        <dbReference type="Proteomes" id="UP001589810"/>
    </source>
</evidence>
<dbReference type="SUPFAM" id="SSF52540">
    <property type="entry name" value="P-loop containing nucleoside triphosphate hydrolases"/>
    <property type="match status" value="1"/>
</dbReference>
<organism evidence="6 7">
    <name type="scientific">Kutzneria chonburiensis</name>
    <dbReference type="NCBI Taxonomy" id="1483604"/>
    <lineage>
        <taxon>Bacteria</taxon>
        <taxon>Bacillati</taxon>
        <taxon>Actinomycetota</taxon>
        <taxon>Actinomycetes</taxon>
        <taxon>Pseudonocardiales</taxon>
        <taxon>Pseudonocardiaceae</taxon>
        <taxon>Kutzneria</taxon>
    </lineage>
</organism>
<accession>A0ABV6MYX1</accession>
<keyword evidence="4" id="KW-0175">Coiled coil</keyword>
<dbReference type="PROSITE" id="PS51755">
    <property type="entry name" value="OMPR_PHOB"/>
    <property type="match status" value="1"/>
</dbReference>
<dbReference type="InterPro" id="IPR049945">
    <property type="entry name" value="AAA_22"/>
</dbReference>
<dbReference type="EMBL" id="JBHLUD010000009">
    <property type="protein sequence ID" value="MFC0545387.1"/>
    <property type="molecule type" value="Genomic_DNA"/>
</dbReference>
<dbReference type="Proteomes" id="UP001589810">
    <property type="component" value="Unassembled WGS sequence"/>
</dbReference>
<keyword evidence="7" id="KW-1185">Reference proteome</keyword>
<dbReference type="InterPro" id="IPR011990">
    <property type="entry name" value="TPR-like_helical_dom_sf"/>
</dbReference>
<feature type="coiled-coil region" evidence="4">
    <location>
        <begin position="741"/>
        <end position="768"/>
    </location>
</feature>
<evidence type="ECO:0000256" key="1">
    <source>
        <dbReference type="ARBA" id="ARBA00005820"/>
    </source>
</evidence>
<name>A0ABV6MYX1_9PSEU</name>
<feature type="domain" description="OmpR/PhoB-type" evidence="5">
    <location>
        <begin position="1"/>
        <end position="92"/>
    </location>
</feature>
<dbReference type="InterPro" id="IPR016032">
    <property type="entry name" value="Sig_transdc_resp-reg_C-effctor"/>
</dbReference>
<comment type="similarity">
    <text evidence="1">Belongs to the AfsR/DnrI/RedD regulatory family.</text>
</comment>
<dbReference type="RefSeq" id="WP_273934682.1">
    <property type="nucleotide sequence ID" value="NZ_CP097263.1"/>
</dbReference>